<dbReference type="Proteomes" id="UP000094020">
    <property type="component" value="Chromosome 5"/>
</dbReference>
<name>A0A1B9I1T4_9TREE</name>
<evidence type="ECO:0008006" key="5">
    <source>
        <dbReference type="Google" id="ProtNLM"/>
    </source>
</evidence>
<protein>
    <recommendedName>
        <fullName evidence="5">CsbD-like domain-containing protein</fullName>
    </recommendedName>
</protein>
<reference evidence="3" key="2">
    <citation type="submission" date="2013-07" db="EMBL/GenBank/DDBJ databases">
        <authorList>
            <consortium name="The Broad Institute Genome Sequencing Platform"/>
            <person name="Cuomo C."/>
            <person name="Litvintseva A."/>
            <person name="Chen Y."/>
            <person name="Heitman J."/>
            <person name="Sun S."/>
            <person name="Springer D."/>
            <person name="Dromer F."/>
            <person name="Young S.K."/>
            <person name="Zeng Q."/>
            <person name="Gargeya S."/>
            <person name="Fitzgerald M."/>
            <person name="Abouelleil A."/>
            <person name="Alvarado L."/>
            <person name="Berlin A.M."/>
            <person name="Chapman S.B."/>
            <person name="Dewar J."/>
            <person name="Goldberg J."/>
            <person name="Griggs A."/>
            <person name="Gujja S."/>
            <person name="Hansen M."/>
            <person name="Howarth C."/>
            <person name="Imamovic A."/>
            <person name="Larimer J."/>
            <person name="McCowan C."/>
            <person name="Murphy C."/>
            <person name="Pearson M."/>
            <person name="Priest M."/>
            <person name="Roberts A."/>
            <person name="Saif S."/>
            <person name="Shea T."/>
            <person name="Sykes S."/>
            <person name="Wortman J."/>
            <person name="Nusbaum C."/>
            <person name="Birren B."/>
        </authorList>
    </citation>
    <scope>NUCLEOTIDE SEQUENCE</scope>
    <source>
        <strain evidence="3">CBS 10737</strain>
    </source>
</reference>
<reference evidence="2" key="1">
    <citation type="submission" date="2013-07" db="EMBL/GenBank/DDBJ databases">
        <title>The Genome Sequence of Cryptococcus pinus CBS10737.</title>
        <authorList>
            <consortium name="The Broad Institute Genome Sequencing Platform"/>
            <person name="Cuomo C."/>
            <person name="Litvintseva A."/>
            <person name="Chen Y."/>
            <person name="Heitman J."/>
            <person name="Sun S."/>
            <person name="Springer D."/>
            <person name="Dromer F."/>
            <person name="Young S.K."/>
            <person name="Zeng Q."/>
            <person name="Gargeya S."/>
            <person name="Fitzgerald M."/>
            <person name="Abouelleil A."/>
            <person name="Alvarado L."/>
            <person name="Berlin A.M."/>
            <person name="Chapman S.B."/>
            <person name="Dewar J."/>
            <person name="Goldberg J."/>
            <person name="Griggs A."/>
            <person name="Gujja S."/>
            <person name="Hansen M."/>
            <person name="Howarth C."/>
            <person name="Imamovic A."/>
            <person name="Larimer J."/>
            <person name="McCowan C."/>
            <person name="Murphy C."/>
            <person name="Pearson M."/>
            <person name="Priest M."/>
            <person name="Roberts A."/>
            <person name="Saif S."/>
            <person name="Shea T."/>
            <person name="Sykes S."/>
            <person name="Wortman J."/>
            <person name="Nusbaum C."/>
            <person name="Birren B."/>
        </authorList>
    </citation>
    <scope>NUCLEOTIDE SEQUENCE [LARGE SCALE GENOMIC DNA]</scope>
    <source>
        <strain evidence="2">CBS 10737</strain>
    </source>
</reference>
<reference evidence="3" key="4">
    <citation type="submission" date="2024-02" db="EMBL/GenBank/DDBJ databases">
        <title>Comparative genomics of Cryptococcus and Kwoniella reveals pathogenesis evolution and contrasting modes of karyotype evolution via chromosome fusion or intercentromeric recombination.</title>
        <authorList>
            <person name="Coelho M.A."/>
            <person name="David-Palma M."/>
            <person name="Shea T."/>
            <person name="Bowers K."/>
            <person name="McGinley-Smith S."/>
            <person name="Mohammad A.W."/>
            <person name="Gnirke A."/>
            <person name="Yurkov A.M."/>
            <person name="Nowrousian M."/>
            <person name="Sun S."/>
            <person name="Cuomo C.A."/>
            <person name="Heitman J."/>
        </authorList>
    </citation>
    <scope>NUCLEOTIDE SEQUENCE</scope>
    <source>
        <strain evidence="3">CBS 10737</strain>
    </source>
</reference>
<feature type="compositionally biased region" description="Basic and acidic residues" evidence="1">
    <location>
        <begin position="146"/>
        <end position="157"/>
    </location>
</feature>
<feature type="region of interest" description="Disordered" evidence="1">
    <location>
        <begin position="137"/>
        <end position="157"/>
    </location>
</feature>
<sequence length="157" mass="16845">MVTQEERKEPSQITGQLYSTIGSAQQAISSIIPSTLGGNSILKSGEELSKSGELEIKEAKNKKALESTIDSGVGKAKSALGYLTSNQETQNQGNKETEKAQWEFKQATSNSLISIPIPSKEGLEGKIESLQGMITGDQQKQMKGNKKAEKAAWTDGV</sequence>
<evidence type="ECO:0000256" key="1">
    <source>
        <dbReference type="SAM" id="MobiDB-lite"/>
    </source>
</evidence>
<dbReference type="STRING" id="1296096.A0A1B9I1T4"/>
<gene>
    <name evidence="2" type="ORF">I206_04031</name>
    <name evidence="3" type="ORF">I206_104388</name>
</gene>
<dbReference type="KEGG" id="kpin:30172400"/>
<dbReference type="PANTHER" id="PTHR40460">
    <property type="entry name" value="CHROMOSOME 1, WHOLE GENOME SHOTGUN SEQUENCE"/>
    <property type="match status" value="1"/>
</dbReference>
<dbReference type="EMBL" id="CP144523">
    <property type="protein sequence ID" value="WWC70437.1"/>
    <property type="molecule type" value="Genomic_DNA"/>
</dbReference>
<evidence type="ECO:0000313" key="4">
    <source>
        <dbReference type="Proteomes" id="UP000094020"/>
    </source>
</evidence>
<dbReference type="PANTHER" id="PTHR40460:SF1">
    <property type="entry name" value="CSBD-LIKE DOMAIN-CONTAINING PROTEIN"/>
    <property type="match status" value="1"/>
</dbReference>
<accession>A0A1B9I1T4</accession>
<dbReference type="AlphaFoldDB" id="A0A1B9I1T4"/>
<evidence type="ECO:0000313" key="2">
    <source>
        <dbReference type="EMBL" id="OCF49510.1"/>
    </source>
</evidence>
<organism evidence="2">
    <name type="scientific">Kwoniella pini CBS 10737</name>
    <dbReference type="NCBI Taxonomy" id="1296096"/>
    <lineage>
        <taxon>Eukaryota</taxon>
        <taxon>Fungi</taxon>
        <taxon>Dikarya</taxon>
        <taxon>Basidiomycota</taxon>
        <taxon>Agaricomycotina</taxon>
        <taxon>Tremellomycetes</taxon>
        <taxon>Tremellales</taxon>
        <taxon>Cryptococcaceae</taxon>
        <taxon>Kwoniella</taxon>
    </lineage>
</organism>
<dbReference type="EMBL" id="KI894011">
    <property type="protein sequence ID" value="OCF49510.1"/>
    <property type="molecule type" value="Genomic_DNA"/>
</dbReference>
<dbReference type="GeneID" id="30172400"/>
<evidence type="ECO:0000313" key="3">
    <source>
        <dbReference type="EMBL" id="WWC70437.1"/>
    </source>
</evidence>
<reference evidence="2" key="3">
    <citation type="submission" date="2016-07" db="EMBL/GenBank/DDBJ databases">
        <title>Evolution of pathogenesis and genome organization in the Tremellales.</title>
        <authorList>
            <person name="Cuomo C."/>
            <person name="Litvintseva A."/>
            <person name="Heitman J."/>
            <person name="Chen Y."/>
            <person name="Sun S."/>
            <person name="Springer D."/>
            <person name="Dromer F."/>
            <person name="Young S."/>
            <person name="Zeng Q."/>
            <person name="Chapman S."/>
            <person name="Gujja S."/>
            <person name="Saif S."/>
            <person name="Birren B."/>
        </authorList>
    </citation>
    <scope>NUCLEOTIDE SEQUENCE</scope>
    <source>
        <strain evidence="2">CBS 10737</strain>
    </source>
</reference>
<dbReference type="RefSeq" id="XP_019010729.1">
    <property type="nucleotide sequence ID" value="XM_019155771.1"/>
</dbReference>
<proteinExistence type="predicted"/>
<keyword evidence="4" id="KW-1185">Reference proteome</keyword>
<dbReference type="OrthoDB" id="9999611at2759"/>